<feature type="transmembrane region" description="Helical" evidence="1">
    <location>
        <begin position="87"/>
        <end position="108"/>
    </location>
</feature>
<dbReference type="EMBL" id="AWSJ01000110">
    <property type="protein sequence ID" value="ERI10293.1"/>
    <property type="molecule type" value="Genomic_DNA"/>
</dbReference>
<evidence type="ECO:0000313" key="2">
    <source>
        <dbReference type="EMBL" id="ERI10293.1"/>
    </source>
</evidence>
<evidence type="ECO:0008006" key="4">
    <source>
        <dbReference type="Google" id="ProtNLM"/>
    </source>
</evidence>
<feature type="transmembrane region" description="Helical" evidence="1">
    <location>
        <begin position="61"/>
        <end position="81"/>
    </location>
</feature>
<feature type="transmembrane region" description="Helical" evidence="1">
    <location>
        <begin position="27"/>
        <end position="45"/>
    </location>
</feature>
<dbReference type="AlphaFoldDB" id="U1X6Z3"/>
<dbReference type="Proteomes" id="UP000016511">
    <property type="component" value="Unassembled WGS sequence"/>
</dbReference>
<proteinExistence type="predicted"/>
<name>U1X6Z3_ANEAE</name>
<keyword evidence="1" id="KW-0472">Membrane</keyword>
<sequence length="114" mass="13360">MEKGRAAIPVSFSWIIYTQERRKEMEWWLGYLLVANLVGWLLMGIDKRKAQRHAWRIRESTLFAVALVGGAAGSLAGMYMFRHKTRHARFVWGIPFILLVEFILLLTYGRSLRY</sequence>
<accession>U1X6Z3</accession>
<keyword evidence="1" id="KW-0812">Transmembrane</keyword>
<evidence type="ECO:0000313" key="3">
    <source>
        <dbReference type="Proteomes" id="UP000016511"/>
    </source>
</evidence>
<dbReference type="InterPro" id="IPR010718">
    <property type="entry name" value="DUF1294"/>
</dbReference>
<comment type="caution">
    <text evidence="2">The sequence shown here is derived from an EMBL/GenBank/DDBJ whole genome shotgun (WGS) entry which is preliminary data.</text>
</comment>
<keyword evidence="1" id="KW-1133">Transmembrane helix</keyword>
<reference evidence="2 3" key="1">
    <citation type="submission" date="2013-08" db="EMBL/GenBank/DDBJ databases">
        <authorList>
            <person name="Weinstock G."/>
            <person name="Sodergren E."/>
            <person name="Wylie T."/>
            <person name="Fulton L."/>
            <person name="Fulton R."/>
            <person name="Fronick C."/>
            <person name="O'Laughlin M."/>
            <person name="Godfrey J."/>
            <person name="Miner T."/>
            <person name="Herter B."/>
            <person name="Appelbaum E."/>
            <person name="Cordes M."/>
            <person name="Lek S."/>
            <person name="Wollam A."/>
            <person name="Pepin K.H."/>
            <person name="Palsikar V.B."/>
            <person name="Mitreva M."/>
            <person name="Wilson R.K."/>
        </authorList>
    </citation>
    <scope>NUCLEOTIDE SEQUENCE [LARGE SCALE GENOMIC DNA]</scope>
    <source>
        <strain evidence="2 3">ATCC 12856</strain>
    </source>
</reference>
<dbReference type="Pfam" id="PF06961">
    <property type="entry name" value="DUF1294"/>
    <property type="match status" value="1"/>
</dbReference>
<evidence type="ECO:0000256" key="1">
    <source>
        <dbReference type="SAM" id="Phobius"/>
    </source>
</evidence>
<gene>
    <name evidence="2" type="ORF">HMPREF0083_01639</name>
</gene>
<dbReference type="HOGENOM" id="CLU_091970_3_0_9"/>
<dbReference type="PATRIC" id="fig|649747.3.peg.1483"/>
<dbReference type="eggNOG" id="COG3326">
    <property type="taxonomic scope" value="Bacteria"/>
</dbReference>
<keyword evidence="3" id="KW-1185">Reference proteome</keyword>
<dbReference type="STRING" id="649747.HMPREF0083_01639"/>
<organism evidence="2 3">
    <name type="scientific">Aneurinibacillus aneurinilyticus ATCC 12856</name>
    <dbReference type="NCBI Taxonomy" id="649747"/>
    <lineage>
        <taxon>Bacteria</taxon>
        <taxon>Bacillati</taxon>
        <taxon>Bacillota</taxon>
        <taxon>Bacilli</taxon>
        <taxon>Bacillales</taxon>
        <taxon>Paenibacillaceae</taxon>
        <taxon>Aneurinibacillus group</taxon>
        <taxon>Aneurinibacillus</taxon>
    </lineage>
</organism>
<protein>
    <recommendedName>
        <fullName evidence="4">DUF1294 domain-containing protein</fullName>
    </recommendedName>
</protein>